<dbReference type="PANTHER" id="PTHR42718">
    <property type="entry name" value="MAJOR FACILITATOR SUPERFAMILY MULTIDRUG TRANSPORTER MFSC"/>
    <property type="match status" value="1"/>
</dbReference>
<dbReference type="InterPro" id="IPR036259">
    <property type="entry name" value="MFS_trans_sf"/>
</dbReference>
<feature type="transmembrane region" description="Helical" evidence="7">
    <location>
        <begin position="280"/>
        <end position="297"/>
    </location>
</feature>
<feature type="region of interest" description="Disordered" evidence="6">
    <location>
        <begin position="23"/>
        <end position="44"/>
    </location>
</feature>
<keyword evidence="3 7" id="KW-0812">Transmembrane</keyword>
<gene>
    <name evidence="9" type="ORF">V865_000187</name>
</gene>
<dbReference type="PROSITE" id="PS50850">
    <property type="entry name" value="MFS"/>
    <property type="match status" value="1"/>
</dbReference>
<evidence type="ECO:0000259" key="8">
    <source>
        <dbReference type="PROSITE" id="PS50850"/>
    </source>
</evidence>
<dbReference type="SUPFAM" id="SSF103473">
    <property type="entry name" value="MFS general substrate transporter"/>
    <property type="match status" value="1"/>
</dbReference>
<dbReference type="RefSeq" id="XP_066080116.1">
    <property type="nucleotide sequence ID" value="XM_066224019.1"/>
</dbReference>
<dbReference type="Gene3D" id="1.20.1250.20">
    <property type="entry name" value="MFS general substrate transporter like domains"/>
    <property type="match status" value="1"/>
</dbReference>
<evidence type="ECO:0000256" key="2">
    <source>
        <dbReference type="ARBA" id="ARBA00022448"/>
    </source>
</evidence>
<dbReference type="InterPro" id="IPR020846">
    <property type="entry name" value="MFS_dom"/>
</dbReference>
<dbReference type="AlphaFoldDB" id="A0AAX4K896"/>
<sequence>MVDSNSQSVNQIWQPDHPKRKIADDNRHIKAPSETGHGPKTPMSQRKKWSLLAVFSLSLIIDQWCLAAFYIFAKFISEDLSISITQQSWIITSYTVTFASTLLFWGRISDLYSASRVFNSGLLALALLSLIISFLPEKYSFFVFRGLSGIAGATSVPSAFRLIVSIFEPHELHKAFACYGISGALANTTGNLLAGVFQLIPSSGQMIAWRWFFRLIAVILFPVGLGSWFWIPSVQGKEADVKNKKSRLDLIGCAIMLVAILLLILSLTLGASSGFNKPSFIVPFIISLFLFPSLWIYESRLPEEKAILPISIWKHENFTLYLLLGLLGYHWWSTNFLPFLERWMSPPRNEKPIIAALRVLPEGFFPALISLITTFWSKPFDYPRIVVGIGCTLGVVGYILYVFSDDQVGSNYWKFLFPAFIFGPTGMMLVFNLNNAGAMMSVPPSIGGVAGALLQVSYQTGTAIAFSVQAGLFTIHKGNLQNFDNVKASFYFEMGWVALWGIGFVCLYKPVKNGGEDQEGKAVVVH</sequence>
<feature type="transmembrane region" description="Helical" evidence="7">
    <location>
        <begin position="446"/>
        <end position="468"/>
    </location>
</feature>
<dbReference type="EMBL" id="CP144089">
    <property type="protein sequence ID" value="WWD02149.1"/>
    <property type="molecule type" value="Genomic_DNA"/>
</dbReference>
<feature type="transmembrane region" description="Helical" evidence="7">
    <location>
        <begin position="142"/>
        <end position="164"/>
    </location>
</feature>
<feature type="transmembrane region" description="Helical" evidence="7">
    <location>
        <begin position="251"/>
        <end position="274"/>
    </location>
</feature>
<evidence type="ECO:0000256" key="7">
    <source>
        <dbReference type="SAM" id="Phobius"/>
    </source>
</evidence>
<evidence type="ECO:0000256" key="6">
    <source>
        <dbReference type="SAM" id="MobiDB-lite"/>
    </source>
</evidence>
<dbReference type="GeneID" id="91098991"/>
<accession>A0AAX4K896</accession>
<dbReference type="GO" id="GO:0022857">
    <property type="term" value="F:transmembrane transporter activity"/>
    <property type="evidence" value="ECO:0007669"/>
    <property type="project" value="InterPro"/>
</dbReference>
<feature type="transmembrane region" description="Helical" evidence="7">
    <location>
        <begin position="212"/>
        <end position="231"/>
    </location>
</feature>
<keyword evidence="5 7" id="KW-0472">Membrane</keyword>
<dbReference type="PANTHER" id="PTHR42718:SF9">
    <property type="entry name" value="MAJOR FACILITATOR SUPERFAMILY MULTIDRUG TRANSPORTER MFSC"/>
    <property type="match status" value="1"/>
</dbReference>
<evidence type="ECO:0000256" key="3">
    <source>
        <dbReference type="ARBA" id="ARBA00022692"/>
    </source>
</evidence>
<keyword evidence="4 7" id="KW-1133">Transmembrane helix</keyword>
<dbReference type="Pfam" id="PF07690">
    <property type="entry name" value="MFS_1"/>
    <property type="match status" value="1"/>
</dbReference>
<dbReference type="KEGG" id="ker:91098991"/>
<dbReference type="GO" id="GO:0016020">
    <property type="term" value="C:membrane"/>
    <property type="evidence" value="ECO:0007669"/>
    <property type="project" value="UniProtKB-SubCell"/>
</dbReference>
<organism evidence="9 10">
    <name type="scientific">Kwoniella europaea PYCC6329</name>
    <dbReference type="NCBI Taxonomy" id="1423913"/>
    <lineage>
        <taxon>Eukaryota</taxon>
        <taxon>Fungi</taxon>
        <taxon>Dikarya</taxon>
        <taxon>Basidiomycota</taxon>
        <taxon>Agaricomycotina</taxon>
        <taxon>Tremellomycetes</taxon>
        <taxon>Tremellales</taxon>
        <taxon>Cryptococcaceae</taxon>
        <taxon>Kwoniella</taxon>
    </lineage>
</organism>
<name>A0AAX4K896_9TREE</name>
<reference evidence="9 10" key="1">
    <citation type="submission" date="2024-01" db="EMBL/GenBank/DDBJ databases">
        <title>Comparative genomics of Cryptococcus and Kwoniella reveals pathogenesis evolution and contrasting modes of karyotype evolution via chromosome fusion or intercentromeric recombination.</title>
        <authorList>
            <person name="Coelho M.A."/>
            <person name="David-Palma M."/>
            <person name="Shea T."/>
            <person name="Bowers K."/>
            <person name="McGinley-Smith S."/>
            <person name="Mohammad A.W."/>
            <person name="Gnirke A."/>
            <person name="Yurkov A.M."/>
            <person name="Nowrousian M."/>
            <person name="Sun S."/>
            <person name="Cuomo C.A."/>
            <person name="Heitman J."/>
        </authorList>
    </citation>
    <scope>NUCLEOTIDE SEQUENCE [LARGE SCALE GENOMIC DNA]</scope>
    <source>
        <strain evidence="9 10">PYCC6329</strain>
    </source>
</reference>
<evidence type="ECO:0000256" key="1">
    <source>
        <dbReference type="ARBA" id="ARBA00004141"/>
    </source>
</evidence>
<evidence type="ECO:0000313" key="10">
    <source>
        <dbReference type="Proteomes" id="UP001358614"/>
    </source>
</evidence>
<keyword evidence="10" id="KW-1185">Reference proteome</keyword>
<feature type="transmembrane region" description="Helical" evidence="7">
    <location>
        <begin position="176"/>
        <end position="200"/>
    </location>
</feature>
<feature type="transmembrane region" description="Helical" evidence="7">
    <location>
        <begin position="49"/>
        <end position="72"/>
    </location>
</feature>
<evidence type="ECO:0000256" key="5">
    <source>
        <dbReference type="ARBA" id="ARBA00023136"/>
    </source>
</evidence>
<feature type="transmembrane region" description="Helical" evidence="7">
    <location>
        <begin position="385"/>
        <end position="403"/>
    </location>
</feature>
<proteinExistence type="predicted"/>
<feature type="transmembrane region" description="Helical" evidence="7">
    <location>
        <begin position="117"/>
        <end position="136"/>
    </location>
</feature>
<evidence type="ECO:0000313" key="9">
    <source>
        <dbReference type="EMBL" id="WWD02149.1"/>
    </source>
</evidence>
<feature type="domain" description="Major facilitator superfamily (MFS) profile" evidence="8">
    <location>
        <begin position="51"/>
        <end position="513"/>
    </location>
</feature>
<comment type="subcellular location">
    <subcellularLocation>
        <location evidence="1">Membrane</location>
        <topology evidence="1">Multi-pass membrane protein</topology>
    </subcellularLocation>
</comment>
<feature type="transmembrane region" description="Helical" evidence="7">
    <location>
        <begin position="488"/>
        <end position="508"/>
    </location>
</feature>
<keyword evidence="2" id="KW-0813">Transport</keyword>
<dbReference type="InterPro" id="IPR011701">
    <property type="entry name" value="MFS"/>
</dbReference>
<dbReference type="Proteomes" id="UP001358614">
    <property type="component" value="Chromosome 1"/>
</dbReference>
<evidence type="ECO:0000256" key="4">
    <source>
        <dbReference type="ARBA" id="ARBA00022989"/>
    </source>
</evidence>
<feature type="transmembrane region" description="Helical" evidence="7">
    <location>
        <begin position="84"/>
        <end position="105"/>
    </location>
</feature>
<feature type="transmembrane region" description="Helical" evidence="7">
    <location>
        <begin position="415"/>
        <end position="434"/>
    </location>
</feature>
<protein>
    <recommendedName>
        <fullName evidence="8">Major facilitator superfamily (MFS) profile domain-containing protein</fullName>
    </recommendedName>
</protein>
<feature type="transmembrane region" description="Helical" evidence="7">
    <location>
        <begin position="318"/>
        <end position="333"/>
    </location>
</feature>